<dbReference type="AlphaFoldDB" id="A0AAV7T6B0"/>
<sequence length="162" mass="18634">MRDPHRLKLQPSRRYAYTMHCPHCSWKKAVLATEEVKVTGALAAKEEEAYIALEESRLPIEEAKSAAAVPGVKQAAAPAQKEKQLALELWKAMLAQERSQCKKELRDRLSEECGSNTEVSRQGDYTVVNPNNLVKVQHDMDECFVAYEVTFQMYELEEEFWW</sequence>
<name>A0AAV7T6B0_PLEWA</name>
<evidence type="ECO:0000313" key="1">
    <source>
        <dbReference type="EMBL" id="KAJ1171527.1"/>
    </source>
</evidence>
<protein>
    <submittedName>
        <fullName evidence="1">Uncharacterized protein</fullName>
    </submittedName>
</protein>
<comment type="caution">
    <text evidence="1">The sequence shown here is derived from an EMBL/GenBank/DDBJ whole genome shotgun (WGS) entry which is preliminary data.</text>
</comment>
<dbReference type="EMBL" id="JANPWB010000007">
    <property type="protein sequence ID" value="KAJ1171527.1"/>
    <property type="molecule type" value="Genomic_DNA"/>
</dbReference>
<proteinExistence type="predicted"/>
<accession>A0AAV7T6B0</accession>
<evidence type="ECO:0000313" key="2">
    <source>
        <dbReference type="Proteomes" id="UP001066276"/>
    </source>
</evidence>
<keyword evidence="2" id="KW-1185">Reference proteome</keyword>
<organism evidence="1 2">
    <name type="scientific">Pleurodeles waltl</name>
    <name type="common">Iberian ribbed newt</name>
    <dbReference type="NCBI Taxonomy" id="8319"/>
    <lineage>
        <taxon>Eukaryota</taxon>
        <taxon>Metazoa</taxon>
        <taxon>Chordata</taxon>
        <taxon>Craniata</taxon>
        <taxon>Vertebrata</taxon>
        <taxon>Euteleostomi</taxon>
        <taxon>Amphibia</taxon>
        <taxon>Batrachia</taxon>
        <taxon>Caudata</taxon>
        <taxon>Salamandroidea</taxon>
        <taxon>Salamandridae</taxon>
        <taxon>Pleurodelinae</taxon>
        <taxon>Pleurodeles</taxon>
    </lineage>
</organism>
<reference evidence="1" key="1">
    <citation type="journal article" date="2022" name="bioRxiv">
        <title>Sequencing and chromosome-scale assembly of the giantPleurodeles waltlgenome.</title>
        <authorList>
            <person name="Brown T."/>
            <person name="Elewa A."/>
            <person name="Iarovenko S."/>
            <person name="Subramanian E."/>
            <person name="Araus A.J."/>
            <person name="Petzold A."/>
            <person name="Susuki M."/>
            <person name="Suzuki K.-i.T."/>
            <person name="Hayashi T."/>
            <person name="Toyoda A."/>
            <person name="Oliveira C."/>
            <person name="Osipova E."/>
            <person name="Leigh N.D."/>
            <person name="Simon A."/>
            <person name="Yun M.H."/>
        </authorList>
    </citation>
    <scope>NUCLEOTIDE SEQUENCE</scope>
    <source>
        <strain evidence="1">20211129_DDA</strain>
        <tissue evidence="1">Liver</tissue>
    </source>
</reference>
<dbReference type="Proteomes" id="UP001066276">
    <property type="component" value="Chromosome 4_1"/>
</dbReference>
<gene>
    <name evidence="1" type="ORF">NDU88_003388</name>
</gene>